<dbReference type="SUPFAM" id="SSF56112">
    <property type="entry name" value="Protein kinase-like (PK-like)"/>
    <property type="match status" value="1"/>
</dbReference>
<accession>A0A1Q5TRI9</accession>
<dbReference type="Pfam" id="PF02958">
    <property type="entry name" value="EcKL"/>
    <property type="match status" value="1"/>
</dbReference>
<dbReference type="Gene3D" id="3.90.1200.10">
    <property type="match status" value="1"/>
</dbReference>
<name>A0A1Q5TRI9_9EURO</name>
<gene>
    <name evidence="1" type="ORF">PENSUB_6911</name>
</gene>
<dbReference type="InterPro" id="IPR052961">
    <property type="entry name" value="Oxido-Kinase-like_Enzymes"/>
</dbReference>
<keyword evidence="2" id="KW-1185">Reference proteome</keyword>
<protein>
    <recommendedName>
        <fullName evidence="3">Aminoglycoside phosphotransferase domain-containing protein</fullName>
    </recommendedName>
</protein>
<dbReference type="EMBL" id="MNBE01000622">
    <property type="protein sequence ID" value="OKP02839.1"/>
    <property type="molecule type" value="Genomic_DNA"/>
</dbReference>
<dbReference type="AlphaFoldDB" id="A0A1Q5TRI9"/>
<evidence type="ECO:0000313" key="2">
    <source>
        <dbReference type="Proteomes" id="UP000186955"/>
    </source>
</evidence>
<reference evidence="1 2" key="1">
    <citation type="submission" date="2016-10" db="EMBL/GenBank/DDBJ databases">
        <title>Genome sequence of the ascomycete fungus Penicillium subrubescens.</title>
        <authorList>
            <person name="De Vries R.P."/>
            <person name="Peng M."/>
            <person name="Dilokpimol A."/>
            <person name="Hilden K."/>
            <person name="Makela M.R."/>
            <person name="Grigoriev I."/>
            <person name="Riley R."/>
            <person name="Granchi Z."/>
        </authorList>
    </citation>
    <scope>NUCLEOTIDE SEQUENCE [LARGE SCALE GENOMIC DNA]</scope>
    <source>
        <strain evidence="1 2">CBS 132785</strain>
    </source>
</reference>
<dbReference type="InterPro" id="IPR011009">
    <property type="entry name" value="Kinase-like_dom_sf"/>
</dbReference>
<dbReference type="InterPro" id="IPR004119">
    <property type="entry name" value="EcKL"/>
</dbReference>
<proteinExistence type="predicted"/>
<dbReference type="PANTHER" id="PTHR23020">
    <property type="entry name" value="UNCHARACTERIZED NUCLEAR HORMONE RECEPTOR-RELATED"/>
    <property type="match status" value="1"/>
</dbReference>
<comment type="caution">
    <text evidence="1">The sequence shown here is derived from an EMBL/GenBank/DDBJ whole genome shotgun (WGS) entry which is preliminary data.</text>
</comment>
<sequence length="419" mass="47326">MASPLANDPERVAHIMLSWHSLDLVSCNKLQTLWAGYGTICAITARATTNEAAEHLSKLCGVETRAAGATYPLILKLISPPSKGANQADEGHLRKMLSYEVEQNFYSDVVPLLGDEIAVAQCLASTRQMKSKKGEAELDGLLATIMADLSPRFPVSGGKRSALNQTQVHSALEWLARFHARSWDLLPDSLDRYILPPLQENSRRGRQCTGNDDIGQGLWLNGGYTYLATRRSEYASLARDTHSEWSDPMCKAWPGCSLSVAEMAAWFLTPRGRPIESYIHGDVKSENLFTNRNGEEVAFFDFQYVGLGLGVCDLAKLFTCSVPLKMLVDAEQLLPERLAMRDGERRLLKQYHNSLLRDKKPDFYEWTVFERHWETALVDWCRFQASWGFWGNTEWLEARVRSIIGDHGWRDWLLQNIAI</sequence>
<evidence type="ECO:0000313" key="1">
    <source>
        <dbReference type="EMBL" id="OKP02839.1"/>
    </source>
</evidence>
<dbReference type="Proteomes" id="UP000186955">
    <property type="component" value="Unassembled WGS sequence"/>
</dbReference>
<dbReference type="PANTHER" id="PTHR23020:SF41">
    <property type="entry name" value="AMINOGLYCOSIDE PHOSPHOTRANSFERASE DOMAIN-CONTAINING PROTEIN"/>
    <property type="match status" value="1"/>
</dbReference>
<organism evidence="1 2">
    <name type="scientific">Penicillium subrubescens</name>
    <dbReference type="NCBI Taxonomy" id="1316194"/>
    <lineage>
        <taxon>Eukaryota</taxon>
        <taxon>Fungi</taxon>
        <taxon>Dikarya</taxon>
        <taxon>Ascomycota</taxon>
        <taxon>Pezizomycotina</taxon>
        <taxon>Eurotiomycetes</taxon>
        <taxon>Eurotiomycetidae</taxon>
        <taxon>Eurotiales</taxon>
        <taxon>Aspergillaceae</taxon>
        <taxon>Penicillium</taxon>
    </lineage>
</organism>
<dbReference type="OrthoDB" id="411145at2759"/>
<evidence type="ECO:0008006" key="3">
    <source>
        <dbReference type="Google" id="ProtNLM"/>
    </source>
</evidence>
<dbReference type="STRING" id="1316194.A0A1Q5TRI9"/>